<feature type="domain" description="Bacterial sugar transferase" evidence="8">
    <location>
        <begin position="326"/>
        <end position="508"/>
    </location>
</feature>
<dbReference type="AlphaFoldDB" id="A0A316AST6"/>
<dbReference type="OrthoDB" id="9774190at2"/>
<evidence type="ECO:0000256" key="6">
    <source>
        <dbReference type="ARBA" id="ARBA00023136"/>
    </source>
</evidence>
<evidence type="ECO:0000313" key="9">
    <source>
        <dbReference type="EMBL" id="PWJ60379.1"/>
    </source>
</evidence>
<protein>
    <submittedName>
        <fullName evidence="9">Exopolysaccharide biosynthesis polyprenyl glycosylphosphotransferase</fullName>
    </submittedName>
</protein>
<sequence length="513" mass="58556">MSYKYLDSDAHHQIADKPAAFKDANSILNFLLSYFSLKSSFTIPSRIGAIFTLLFLDGMVAVATWVFFYVYRFGLLQKDFFWSMAYLGWPDVFLGLVVVPFGWCFLYYLSGTYFDLYKKARIVEIKRTLGACLIGTFIIAWIAFSNDALDFAYFKGILWKYALVHTSLTLLVRMLYLSMIHHNVVSGKVLFNTLIIGGNENAINLFKKIKSSKKSYGNRFVGFVYSSLESSNGMSGYLPKLGNINELEAIIDKYKIEEIIVAVDSDEHSSLKKILLQVSYRQVYIKILPDLYDIISGSVRITDIYDDSLFIHIAPSLMPGWQKVSKRMLDIAGSLFALVVLSPIYLFASIKVLMSSPGPIVYRQERVGLYGKKFNILKFRSMVVNAEALGPSLSSDGDPRITKWGRVMRKYRIDELPQFFNVLKGDMSLVGPRPERQHFIDIISKSQPEYRYLHKVRPGLTSWGMVKYGYAENVTQMVERMKYDILYIENCSLMLDIKIIFHTIATVLGGHGK</sequence>
<dbReference type="PANTHER" id="PTHR30576:SF0">
    <property type="entry name" value="UNDECAPRENYL-PHOSPHATE N-ACETYLGALACTOSAMINYL 1-PHOSPHATE TRANSFERASE-RELATED"/>
    <property type="match status" value="1"/>
</dbReference>
<dbReference type="Pfam" id="PF13727">
    <property type="entry name" value="CoA_binding_3"/>
    <property type="match status" value="1"/>
</dbReference>
<evidence type="ECO:0000256" key="2">
    <source>
        <dbReference type="ARBA" id="ARBA00006464"/>
    </source>
</evidence>
<evidence type="ECO:0000256" key="5">
    <source>
        <dbReference type="ARBA" id="ARBA00022989"/>
    </source>
</evidence>
<reference evidence="9 10" key="1">
    <citation type="submission" date="2018-03" db="EMBL/GenBank/DDBJ databases">
        <title>Genomic Encyclopedia of Archaeal and Bacterial Type Strains, Phase II (KMG-II): from individual species to whole genera.</title>
        <authorList>
            <person name="Goeker M."/>
        </authorList>
    </citation>
    <scope>NUCLEOTIDE SEQUENCE [LARGE SCALE GENOMIC DNA]</scope>
    <source>
        <strain evidence="9 10">DSM 100346</strain>
    </source>
</reference>
<evidence type="ECO:0000313" key="10">
    <source>
        <dbReference type="Proteomes" id="UP000245880"/>
    </source>
</evidence>
<dbReference type="Gene3D" id="3.40.50.720">
    <property type="entry name" value="NAD(P)-binding Rossmann-like Domain"/>
    <property type="match status" value="1"/>
</dbReference>
<dbReference type="GO" id="GO:0016780">
    <property type="term" value="F:phosphotransferase activity, for other substituted phosphate groups"/>
    <property type="evidence" value="ECO:0007669"/>
    <property type="project" value="TreeGrafter"/>
</dbReference>
<keyword evidence="10" id="KW-1185">Reference proteome</keyword>
<feature type="transmembrane region" description="Helical" evidence="7">
    <location>
        <begin position="47"/>
        <end position="72"/>
    </location>
</feature>
<feature type="transmembrane region" description="Helical" evidence="7">
    <location>
        <begin position="128"/>
        <end position="145"/>
    </location>
</feature>
<comment type="caution">
    <text evidence="9">The sequence shown here is derived from an EMBL/GenBank/DDBJ whole genome shotgun (WGS) entry which is preliminary data.</text>
</comment>
<dbReference type="Proteomes" id="UP000245880">
    <property type="component" value="Unassembled WGS sequence"/>
</dbReference>
<keyword evidence="3 9" id="KW-0808">Transferase</keyword>
<dbReference type="InterPro" id="IPR003362">
    <property type="entry name" value="Bact_transf"/>
</dbReference>
<dbReference type="RefSeq" id="WP_109672561.1">
    <property type="nucleotide sequence ID" value="NZ_QGDT01000001.1"/>
</dbReference>
<evidence type="ECO:0000259" key="8">
    <source>
        <dbReference type="Pfam" id="PF02397"/>
    </source>
</evidence>
<comment type="similarity">
    <text evidence="2">Belongs to the bacterial sugar transferase family.</text>
</comment>
<organism evidence="9 10">
    <name type="scientific">Dyadobacter jejuensis</name>
    <dbReference type="NCBI Taxonomy" id="1082580"/>
    <lineage>
        <taxon>Bacteria</taxon>
        <taxon>Pseudomonadati</taxon>
        <taxon>Bacteroidota</taxon>
        <taxon>Cytophagia</taxon>
        <taxon>Cytophagales</taxon>
        <taxon>Spirosomataceae</taxon>
        <taxon>Dyadobacter</taxon>
    </lineage>
</organism>
<dbReference type="InterPro" id="IPR017475">
    <property type="entry name" value="EPS_sugar_tfrase"/>
</dbReference>
<evidence type="ECO:0000256" key="7">
    <source>
        <dbReference type="SAM" id="Phobius"/>
    </source>
</evidence>
<evidence type="ECO:0000256" key="3">
    <source>
        <dbReference type="ARBA" id="ARBA00022679"/>
    </source>
</evidence>
<dbReference type="Pfam" id="PF02397">
    <property type="entry name" value="Bac_transf"/>
    <property type="match status" value="1"/>
</dbReference>
<feature type="transmembrane region" description="Helical" evidence="7">
    <location>
        <begin position="328"/>
        <end position="348"/>
    </location>
</feature>
<keyword evidence="6 7" id="KW-0472">Membrane</keyword>
<comment type="subcellular location">
    <subcellularLocation>
        <location evidence="1">Membrane</location>
        <topology evidence="1">Multi-pass membrane protein</topology>
    </subcellularLocation>
</comment>
<dbReference type="EMBL" id="QGDT01000001">
    <property type="protein sequence ID" value="PWJ60379.1"/>
    <property type="molecule type" value="Genomic_DNA"/>
</dbReference>
<proteinExistence type="inferred from homology"/>
<dbReference type="NCBIfam" id="TIGR03025">
    <property type="entry name" value="EPS_sugtrans"/>
    <property type="match status" value="1"/>
</dbReference>
<dbReference type="GO" id="GO:0016020">
    <property type="term" value="C:membrane"/>
    <property type="evidence" value="ECO:0007669"/>
    <property type="project" value="UniProtKB-SubCell"/>
</dbReference>
<feature type="transmembrane region" description="Helical" evidence="7">
    <location>
        <begin position="157"/>
        <end position="176"/>
    </location>
</feature>
<keyword evidence="4 7" id="KW-0812">Transmembrane</keyword>
<accession>A0A316AST6</accession>
<feature type="transmembrane region" description="Helical" evidence="7">
    <location>
        <begin position="92"/>
        <end position="116"/>
    </location>
</feature>
<gene>
    <name evidence="9" type="ORF">CLV98_101563</name>
</gene>
<dbReference type="PANTHER" id="PTHR30576">
    <property type="entry name" value="COLANIC BIOSYNTHESIS UDP-GLUCOSE LIPID CARRIER TRANSFERASE"/>
    <property type="match status" value="1"/>
</dbReference>
<name>A0A316AST6_9BACT</name>
<evidence type="ECO:0000256" key="1">
    <source>
        <dbReference type="ARBA" id="ARBA00004141"/>
    </source>
</evidence>
<keyword evidence="5 7" id="KW-1133">Transmembrane helix</keyword>
<evidence type="ECO:0000256" key="4">
    <source>
        <dbReference type="ARBA" id="ARBA00022692"/>
    </source>
</evidence>